<comment type="caution">
    <text evidence="6">The sequence shown here is derived from an EMBL/GenBank/DDBJ whole genome shotgun (WGS) entry which is preliminary data.</text>
</comment>
<reference evidence="6 7" key="1">
    <citation type="submission" date="2015-07" db="EMBL/GenBank/DDBJ databases">
        <title>Comparative genomics of the Sigatoka disease complex on banana suggests a link between parallel evolutionary changes in Pseudocercospora fijiensis and Pseudocercospora eumusae and increased virulence on the banana host.</title>
        <authorList>
            <person name="Chang T.-C."/>
            <person name="Salvucci A."/>
            <person name="Crous P.W."/>
            <person name="Stergiopoulos I."/>
        </authorList>
    </citation>
    <scope>NUCLEOTIDE SEQUENCE [LARGE SCALE GENOMIC DNA]</scope>
    <source>
        <strain evidence="6 7">CBS 114824</strain>
    </source>
</reference>
<dbReference type="InterPro" id="IPR001279">
    <property type="entry name" value="Metallo-B-lactamas"/>
</dbReference>
<evidence type="ECO:0000313" key="7">
    <source>
        <dbReference type="Proteomes" id="UP000070133"/>
    </source>
</evidence>
<dbReference type="Proteomes" id="UP000070133">
    <property type="component" value="Unassembled WGS sequence"/>
</dbReference>
<dbReference type="SMART" id="SM00849">
    <property type="entry name" value="Lactamase_B"/>
    <property type="match status" value="1"/>
</dbReference>
<proteinExistence type="inferred from homology"/>
<organism evidence="6 7">
    <name type="scientific">Pseudocercospora eumusae</name>
    <dbReference type="NCBI Taxonomy" id="321146"/>
    <lineage>
        <taxon>Eukaryota</taxon>
        <taxon>Fungi</taxon>
        <taxon>Dikarya</taxon>
        <taxon>Ascomycota</taxon>
        <taxon>Pezizomycotina</taxon>
        <taxon>Dothideomycetes</taxon>
        <taxon>Dothideomycetidae</taxon>
        <taxon>Mycosphaerellales</taxon>
        <taxon>Mycosphaerellaceae</taxon>
        <taxon>Pseudocercospora</taxon>
    </lineage>
</organism>
<dbReference type="InterPro" id="IPR036866">
    <property type="entry name" value="RibonucZ/Hydroxyglut_hydro"/>
</dbReference>
<keyword evidence="2" id="KW-0479">Metal-binding</keyword>
<dbReference type="PANTHER" id="PTHR42978:SF5">
    <property type="entry name" value="METALLO-BETA-LACTAMASE DOMAIN-CONTAINING PROTEIN"/>
    <property type="match status" value="1"/>
</dbReference>
<keyword evidence="7" id="KW-1185">Reference proteome</keyword>
<dbReference type="Gene3D" id="3.60.15.10">
    <property type="entry name" value="Ribonuclease Z/Hydroxyacylglutathione hydrolase-like"/>
    <property type="match status" value="1"/>
</dbReference>
<dbReference type="OrthoDB" id="10250730at2759"/>
<sequence>MPSNAERDQPKLLLPPSHVAVTVKLINAVNFGPSIISRFMAPPVPGLETFPSNPSHSFLIEHPSGRKLVWDLGIRKDYSNYSPSIASYIPTTKYTINVTKNVSDILVENGIALEGIEAVIWSHWHWDHIGDPSTFPPSTDLVVGPGFKAAMLPGAPANPNSPILESDYSGRVLREIAFEKESTTHIGQFPAFDYFGDGSFFLLDSPGHAVGHLCGLARTTTSPESFVLLGSDICHYAGVLRPSKLMPVPPEIRPNPLHPESELPLCPGHAFEQLQSSRARTGSDPLYDPTFGHDIPLAIKTVRKLQELDCDERIFVIIAHDPNVRDLVDHFPKDLNSWKSRDWGTTARWAFLRDLRTYWQQQGID</sequence>
<accession>A0A139HIR9</accession>
<dbReference type="STRING" id="321146.A0A139HIR9"/>
<keyword evidence="4" id="KW-0862">Zinc</keyword>
<evidence type="ECO:0000313" key="6">
    <source>
        <dbReference type="EMBL" id="KXT02381.1"/>
    </source>
</evidence>
<comment type="similarity">
    <text evidence="1">Belongs to the metallo-beta-lactamase superfamily.</text>
</comment>
<dbReference type="CDD" id="cd07730">
    <property type="entry name" value="metallo-hydrolase-like_MBL-fold"/>
    <property type="match status" value="1"/>
</dbReference>
<dbReference type="GO" id="GO:0016787">
    <property type="term" value="F:hydrolase activity"/>
    <property type="evidence" value="ECO:0007669"/>
    <property type="project" value="UniProtKB-KW"/>
</dbReference>
<feature type="domain" description="Metallo-beta-lactamase" evidence="5">
    <location>
        <begin position="54"/>
        <end position="269"/>
    </location>
</feature>
<dbReference type="GO" id="GO:0046872">
    <property type="term" value="F:metal ion binding"/>
    <property type="evidence" value="ECO:0007669"/>
    <property type="project" value="UniProtKB-KW"/>
</dbReference>
<evidence type="ECO:0000256" key="1">
    <source>
        <dbReference type="ARBA" id="ARBA00007749"/>
    </source>
</evidence>
<dbReference type="InterPro" id="IPR051013">
    <property type="entry name" value="MBL_superfamily_lactonases"/>
</dbReference>
<keyword evidence="3" id="KW-0378">Hydrolase</keyword>
<gene>
    <name evidence="6" type="ORF">AC578_232</name>
</gene>
<evidence type="ECO:0000256" key="4">
    <source>
        <dbReference type="ARBA" id="ARBA00022833"/>
    </source>
</evidence>
<evidence type="ECO:0000256" key="3">
    <source>
        <dbReference type="ARBA" id="ARBA00022801"/>
    </source>
</evidence>
<protein>
    <recommendedName>
        <fullName evidence="5">Metallo-beta-lactamase domain-containing protein</fullName>
    </recommendedName>
</protein>
<evidence type="ECO:0000256" key="2">
    <source>
        <dbReference type="ARBA" id="ARBA00022723"/>
    </source>
</evidence>
<dbReference type="AlphaFoldDB" id="A0A139HIR9"/>
<name>A0A139HIR9_9PEZI</name>
<evidence type="ECO:0000259" key="5">
    <source>
        <dbReference type="SMART" id="SM00849"/>
    </source>
</evidence>
<dbReference type="PANTHER" id="PTHR42978">
    <property type="entry name" value="QUORUM-QUENCHING LACTONASE YTNP-RELATED-RELATED"/>
    <property type="match status" value="1"/>
</dbReference>
<dbReference type="EMBL" id="LFZN01000043">
    <property type="protein sequence ID" value="KXT02381.1"/>
    <property type="molecule type" value="Genomic_DNA"/>
</dbReference>
<dbReference type="SUPFAM" id="SSF56281">
    <property type="entry name" value="Metallo-hydrolase/oxidoreductase"/>
    <property type="match status" value="1"/>
</dbReference>
<dbReference type="Pfam" id="PF00753">
    <property type="entry name" value="Lactamase_B"/>
    <property type="match status" value="1"/>
</dbReference>